<dbReference type="PANTHER" id="PTHR43280">
    <property type="entry name" value="ARAC-FAMILY TRANSCRIPTIONAL REGULATOR"/>
    <property type="match status" value="1"/>
</dbReference>
<proteinExistence type="predicted"/>
<dbReference type="Gene3D" id="3.40.50.2300">
    <property type="match status" value="1"/>
</dbReference>
<dbReference type="Pfam" id="PF12833">
    <property type="entry name" value="HTH_18"/>
    <property type="match status" value="1"/>
</dbReference>
<dbReference type="SUPFAM" id="SSF52172">
    <property type="entry name" value="CheY-like"/>
    <property type="match status" value="1"/>
</dbReference>
<dbReference type="PROSITE" id="PS01124">
    <property type="entry name" value="HTH_ARAC_FAMILY_2"/>
    <property type="match status" value="1"/>
</dbReference>
<dbReference type="EMBL" id="JAHQCX010000012">
    <property type="protein sequence ID" value="MBU9727617.1"/>
    <property type="molecule type" value="Genomic_DNA"/>
</dbReference>
<evidence type="ECO:0000256" key="4">
    <source>
        <dbReference type="ARBA" id="ARBA00023163"/>
    </source>
</evidence>
<gene>
    <name evidence="9" type="ORF">KTH90_16530</name>
</gene>
<dbReference type="SMART" id="SM00448">
    <property type="entry name" value="REC"/>
    <property type="match status" value="1"/>
</dbReference>
<evidence type="ECO:0000256" key="1">
    <source>
        <dbReference type="ARBA" id="ARBA00018672"/>
    </source>
</evidence>
<evidence type="ECO:0000313" key="9">
    <source>
        <dbReference type="EMBL" id="MBU9727617.1"/>
    </source>
</evidence>
<name>A0ABS6KAV0_9FIRM</name>
<protein>
    <recommendedName>
        <fullName evidence="1">Stage 0 sporulation protein A homolog</fullName>
    </recommendedName>
</protein>
<comment type="caution">
    <text evidence="9">The sequence shown here is derived from an EMBL/GenBank/DDBJ whole genome shotgun (WGS) entry which is preliminary data.</text>
</comment>
<dbReference type="PROSITE" id="PS00041">
    <property type="entry name" value="HTH_ARAC_FAMILY_1"/>
    <property type="match status" value="1"/>
</dbReference>
<dbReference type="Pfam" id="PF00072">
    <property type="entry name" value="Response_reg"/>
    <property type="match status" value="1"/>
</dbReference>
<dbReference type="PROSITE" id="PS50110">
    <property type="entry name" value="RESPONSE_REGULATORY"/>
    <property type="match status" value="1"/>
</dbReference>
<organism evidence="9 10">
    <name type="scientific">Diplocloster modestus</name>
    <dbReference type="NCBI Taxonomy" id="2850322"/>
    <lineage>
        <taxon>Bacteria</taxon>
        <taxon>Bacillati</taxon>
        <taxon>Bacillota</taxon>
        <taxon>Clostridia</taxon>
        <taxon>Lachnospirales</taxon>
        <taxon>Lachnospiraceae</taxon>
        <taxon>Diplocloster</taxon>
    </lineage>
</organism>
<dbReference type="InterPro" id="IPR011006">
    <property type="entry name" value="CheY-like_superfamily"/>
</dbReference>
<dbReference type="RefSeq" id="WP_158351413.1">
    <property type="nucleotide sequence ID" value="NZ_JAHQCX010000012.1"/>
</dbReference>
<keyword evidence="10" id="KW-1185">Reference proteome</keyword>
<keyword evidence="2" id="KW-0805">Transcription regulation</keyword>
<dbReference type="PANTHER" id="PTHR43280:SF28">
    <property type="entry name" value="HTH-TYPE TRANSCRIPTIONAL ACTIVATOR RHAS"/>
    <property type="match status" value="1"/>
</dbReference>
<accession>A0ABS6KAV0</accession>
<dbReference type="CDD" id="cd17536">
    <property type="entry name" value="REC_YesN-like"/>
    <property type="match status" value="1"/>
</dbReference>
<dbReference type="InterPro" id="IPR009057">
    <property type="entry name" value="Homeodomain-like_sf"/>
</dbReference>
<evidence type="ECO:0000313" key="10">
    <source>
        <dbReference type="Proteomes" id="UP001314681"/>
    </source>
</evidence>
<feature type="domain" description="Response regulatory" evidence="8">
    <location>
        <begin position="3"/>
        <end position="120"/>
    </location>
</feature>
<keyword evidence="3" id="KW-0238">DNA-binding</keyword>
<evidence type="ECO:0000256" key="2">
    <source>
        <dbReference type="ARBA" id="ARBA00023015"/>
    </source>
</evidence>
<feature type="domain" description="HTH araC/xylS-type" evidence="7">
    <location>
        <begin position="403"/>
        <end position="502"/>
    </location>
</feature>
<evidence type="ECO:0000256" key="5">
    <source>
        <dbReference type="ARBA" id="ARBA00024867"/>
    </source>
</evidence>
<feature type="modified residue" description="4-aspartylphosphate" evidence="6">
    <location>
        <position position="55"/>
    </location>
</feature>
<evidence type="ECO:0000256" key="3">
    <source>
        <dbReference type="ARBA" id="ARBA00023125"/>
    </source>
</evidence>
<evidence type="ECO:0000256" key="6">
    <source>
        <dbReference type="PROSITE-ProRule" id="PRU00169"/>
    </source>
</evidence>
<reference evidence="9 10" key="1">
    <citation type="submission" date="2021-06" db="EMBL/GenBank/DDBJ databases">
        <title>Description of novel taxa of the family Lachnospiraceae.</title>
        <authorList>
            <person name="Chaplin A.V."/>
            <person name="Sokolova S.R."/>
            <person name="Pikina A.P."/>
            <person name="Korzhanova M."/>
            <person name="Belova V."/>
            <person name="Korostin D."/>
            <person name="Efimov B.A."/>
        </authorList>
    </citation>
    <scope>NUCLEOTIDE SEQUENCE [LARGE SCALE GENOMIC DNA]</scope>
    <source>
        <strain evidence="9 10">ASD4241</strain>
    </source>
</reference>
<keyword evidence="4" id="KW-0804">Transcription</keyword>
<comment type="function">
    <text evidence="5">May play the central regulatory role in sporulation. It may be an element of the effector pathway responsible for the activation of sporulation genes in response to nutritional stress. Spo0A may act in concert with spo0H (a sigma factor) to control the expression of some genes that are critical to the sporulation process.</text>
</comment>
<dbReference type="Proteomes" id="UP001314681">
    <property type="component" value="Unassembled WGS sequence"/>
</dbReference>
<keyword evidence="6" id="KW-0597">Phosphoprotein</keyword>
<dbReference type="InterPro" id="IPR001789">
    <property type="entry name" value="Sig_transdc_resp-reg_receiver"/>
</dbReference>
<dbReference type="InterPro" id="IPR018060">
    <property type="entry name" value="HTH_AraC"/>
</dbReference>
<dbReference type="SUPFAM" id="SSF46689">
    <property type="entry name" value="Homeodomain-like"/>
    <property type="match status" value="2"/>
</dbReference>
<evidence type="ECO:0000259" key="8">
    <source>
        <dbReference type="PROSITE" id="PS50110"/>
    </source>
</evidence>
<dbReference type="PRINTS" id="PR00032">
    <property type="entry name" value="HTHARAC"/>
</dbReference>
<evidence type="ECO:0000259" key="7">
    <source>
        <dbReference type="PROSITE" id="PS01124"/>
    </source>
</evidence>
<dbReference type="InterPro" id="IPR020449">
    <property type="entry name" value="Tscrpt_reg_AraC-type_HTH"/>
</dbReference>
<dbReference type="InterPro" id="IPR018062">
    <property type="entry name" value="HTH_AraC-typ_CS"/>
</dbReference>
<dbReference type="SMART" id="SM00342">
    <property type="entry name" value="HTH_ARAC"/>
    <property type="match status" value="1"/>
</dbReference>
<sequence>MIKVFIAEDEKLLLNGLITFLNASDVPLKIIGSALNGQDAWQQIRKNPPDLLITDIRMPVMTGLELIERATRDYPEIMTIIISGYSDFEYARTSLRLNVSDYLLKPLMPDEVIRTLSDVAAVIEGRKQQEVTNYFRLAFSQSPQPPRIPAVLDAVPFYLCAYSCAGPIVTEDQLSILEAIPQYSGQFSDMVQQLLPDAVFWIVRGKYTNENIMILGFQTDPLAYEDTLAKLWERLLDFIPNNTMVIGRPLVDSHGILEEIRRLRASLKQHIILGISQTLYYDYESDNLAYPYLPKDTEARLSFAISSNEQKKFAAEYARFLKTCQGEHYSQLQMEILLRQILHLFKFSSTTLHADLELDLMQAVSSSSSFQKLLEQTSRIYQIPFQKEETASLSAVSSYDFAFQINKYLEENYNQPISLNDLSEEFHYSAGYLCNVFRTAYHVTPLRCLNQIRIEHAKKLLSGNLDILLKDVASCVGFTDPLYFSRLFRKETGMSPTEYREKWEAGETN</sequence>
<dbReference type="Gene3D" id="1.10.10.60">
    <property type="entry name" value="Homeodomain-like"/>
    <property type="match status" value="2"/>
</dbReference>